<dbReference type="InterPro" id="IPR000215">
    <property type="entry name" value="Serpin_fam"/>
</dbReference>
<evidence type="ECO:0000313" key="4">
    <source>
        <dbReference type="Proteomes" id="UP000287247"/>
    </source>
</evidence>
<comment type="similarity">
    <text evidence="1">Belongs to the serpin family.</text>
</comment>
<dbReference type="CDD" id="cd19588">
    <property type="entry name" value="serpin_miropin-like"/>
    <property type="match status" value="1"/>
</dbReference>
<protein>
    <submittedName>
        <fullName evidence="3">Proteinase inhibitor I4 serpin</fullName>
    </submittedName>
</protein>
<dbReference type="Gene3D" id="3.30.497.10">
    <property type="entry name" value="Antithrombin, subunit I, domain 2"/>
    <property type="match status" value="1"/>
</dbReference>
<dbReference type="GO" id="GO:0004867">
    <property type="term" value="F:serine-type endopeptidase inhibitor activity"/>
    <property type="evidence" value="ECO:0007669"/>
    <property type="project" value="InterPro"/>
</dbReference>
<evidence type="ECO:0000256" key="1">
    <source>
        <dbReference type="RuleBase" id="RU000411"/>
    </source>
</evidence>
<dbReference type="InterPro" id="IPR023796">
    <property type="entry name" value="Serpin_dom"/>
</dbReference>
<dbReference type="OrthoDB" id="9764871at2"/>
<name>A0A401IJF2_APHSA</name>
<dbReference type="AlphaFoldDB" id="A0A401IJF2"/>
<accession>A0A401IJF2</accession>
<dbReference type="Pfam" id="PF00079">
    <property type="entry name" value="Serpin"/>
    <property type="match status" value="1"/>
</dbReference>
<organism evidence="3 4">
    <name type="scientific">Aphanothece sacrum FPU1</name>
    <dbReference type="NCBI Taxonomy" id="1920663"/>
    <lineage>
        <taxon>Bacteria</taxon>
        <taxon>Bacillati</taxon>
        <taxon>Cyanobacteriota</taxon>
        <taxon>Cyanophyceae</taxon>
        <taxon>Oscillatoriophycideae</taxon>
        <taxon>Chroococcales</taxon>
        <taxon>Aphanothecaceae</taxon>
        <taxon>Aphanothece</taxon>
    </lineage>
</organism>
<dbReference type="Proteomes" id="UP000287247">
    <property type="component" value="Unassembled WGS sequence"/>
</dbReference>
<dbReference type="InterPro" id="IPR036186">
    <property type="entry name" value="Serpin_sf"/>
</dbReference>
<keyword evidence="4" id="KW-1185">Reference proteome</keyword>
<feature type="domain" description="Serpin" evidence="2">
    <location>
        <begin position="68"/>
        <end position="426"/>
    </location>
</feature>
<dbReference type="PANTHER" id="PTHR11461:SF211">
    <property type="entry name" value="GH10112P-RELATED"/>
    <property type="match status" value="1"/>
</dbReference>
<gene>
    <name evidence="3" type="ORF">AsFPU1_2802</name>
</gene>
<dbReference type="RefSeq" id="WP_124975178.1">
    <property type="nucleotide sequence ID" value="NZ_BDQK01000013.1"/>
</dbReference>
<dbReference type="SMART" id="SM00093">
    <property type="entry name" value="SERPIN"/>
    <property type="match status" value="1"/>
</dbReference>
<dbReference type="InterPro" id="IPR042185">
    <property type="entry name" value="Serpin_sf_2"/>
</dbReference>
<dbReference type="Gene3D" id="2.30.39.10">
    <property type="entry name" value="Alpha-1-antitrypsin, domain 1"/>
    <property type="match status" value="1"/>
</dbReference>
<comment type="caution">
    <text evidence="3">The sequence shown here is derived from an EMBL/GenBank/DDBJ whole genome shotgun (WGS) entry which is preliminary data.</text>
</comment>
<proteinExistence type="inferred from homology"/>
<dbReference type="InterPro" id="IPR042178">
    <property type="entry name" value="Serpin_sf_1"/>
</dbReference>
<evidence type="ECO:0000259" key="2">
    <source>
        <dbReference type="SMART" id="SM00093"/>
    </source>
</evidence>
<dbReference type="GO" id="GO:0005615">
    <property type="term" value="C:extracellular space"/>
    <property type="evidence" value="ECO:0007669"/>
    <property type="project" value="InterPro"/>
</dbReference>
<sequence length="427" mass="48464">MRNQQAITATMGFLCLFSLTLFFPLSKTRVLSILPDAQAVQEVSPTVLFPKKSLNQGQLVNTQTEFGFKLFSTLTKVRGGENIFISPSSIALSVSLLYNGSRGNTQQEIASLLDVEGVDIDALNQSNQTLLKEINTNHNKVELVMANSVWAKQGFSFRYQFLKDNQKYYDTKITNLNFTSSESLGIINRWVQDKTQGKIQNIMNKLSHDDTLFLINAVSFQGDWQVNFDKNLTTDQPFNLSNGHQKIYPFMSRQGQYKYWENSVFQTVNIPYGDGRFSLYLFLPKPNKTIKDIIGQLTVNNWSKWLNKFSKKTGLVQIPRFHIEYEVDLKNTLKSLGVSTIFKQSDANFSALSSRPAYIDGIKHKTLLKMNETGTNSPSFNPLDLKLKPLFSAKNQFSMVLNRPFISAIRDNKTDTILLIGSIIEPQ</sequence>
<reference evidence="4" key="1">
    <citation type="submission" date="2017-05" db="EMBL/GenBank/DDBJ databases">
        <title>Physiological properties and genetic analysis related to exopolysaccharide production of fresh-water unicellular cyanobacterium Aphanothece sacrum, Suizenji Nori, that has been cultured as a food source in Japan.</title>
        <authorList>
            <person name="Kanesaki Y."/>
            <person name="Yoshikawa S."/>
            <person name="Ohki K."/>
        </authorList>
    </citation>
    <scope>NUCLEOTIDE SEQUENCE [LARGE SCALE GENOMIC DNA]</scope>
    <source>
        <strain evidence="4">FPU1</strain>
    </source>
</reference>
<dbReference type="EMBL" id="BDQK01000013">
    <property type="protein sequence ID" value="GBF81389.1"/>
    <property type="molecule type" value="Genomic_DNA"/>
</dbReference>
<dbReference type="SUPFAM" id="SSF56574">
    <property type="entry name" value="Serpins"/>
    <property type="match status" value="1"/>
</dbReference>
<evidence type="ECO:0000313" key="3">
    <source>
        <dbReference type="EMBL" id="GBF81389.1"/>
    </source>
</evidence>
<dbReference type="PANTHER" id="PTHR11461">
    <property type="entry name" value="SERINE PROTEASE INHIBITOR, SERPIN"/>
    <property type="match status" value="1"/>
</dbReference>